<dbReference type="Pfam" id="PF22926">
    <property type="entry name" value="C1-like_CT"/>
    <property type="match status" value="1"/>
</dbReference>
<dbReference type="GO" id="GO:0045740">
    <property type="term" value="P:positive regulation of DNA replication"/>
    <property type="evidence" value="ECO:0007669"/>
    <property type="project" value="TreeGrafter"/>
</dbReference>
<evidence type="ECO:0000256" key="10">
    <source>
        <dbReference type="SAM" id="MobiDB-lite"/>
    </source>
</evidence>
<evidence type="ECO:0000256" key="1">
    <source>
        <dbReference type="ARBA" id="ARBA00004123"/>
    </source>
</evidence>
<dbReference type="SUPFAM" id="SSF52058">
    <property type="entry name" value="L domain-like"/>
    <property type="match status" value="1"/>
</dbReference>
<evidence type="ECO:0000256" key="6">
    <source>
        <dbReference type="ARBA" id="ARBA00022737"/>
    </source>
</evidence>
<evidence type="ECO:0000256" key="8">
    <source>
        <dbReference type="ARBA" id="ARBA00023125"/>
    </source>
</evidence>
<dbReference type="InterPro" id="IPR046349">
    <property type="entry name" value="C1-like_sf"/>
</dbReference>
<dbReference type="GO" id="GO:0042162">
    <property type="term" value="F:telomeric DNA binding"/>
    <property type="evidence" value="ECO:0007669"/>
    <property type="project" value="TreeGrafter"/>
</dbReference>
<accession>A0A8S2AUA0</accession>
<evidence type="ECO:0000256" key="2">
    <source>
        <dbReference type="ARBA" id="ARBA00004574"/>
    </source>
</evidence>
<feature type="region of interest" description="Disordered" evidence="10">
    <location>
        <begin position="30"/>
        <end position="49"/>
    </location>
</feature>
<dbReference type="GO" id="GO:0003697">
    <property type="term" value="F:single-stranded DNA binding"/>
    <property type="evidence" value="ECO:0007669"/>
    <property type="project" value="TreeGrafter"/>
</dbReference>
<name>A0A8S2AUA0_ARAAE</name>
<evidence type="ECO:0000256" key="3">
    <source>
        <dbReference type="ARBA" id="ARBA00006332"/>
    </source>
</evidence>
<keyword evidence="5" id="KW-0158">Chromosome</keyword>
<sequence>MENATILTIAELVHEGRAVTGSSSLFFSAATPTPHSSSESRPGAVDSDSSRKFLEPLNHPAVIVGTLALPSETLKCPNRYCFRFSDGDLTICCDILRFEIRAIGSKICVLSWNFLPMKHSGGFLEIIKWKFVDIDNSVSRCSFPLIPSLYSPQNVDRKSRYSVCGVLESISPVSVVPCQDGVSSDSVNLPGFLVHVMACECKEYSRDAIDCGHAFEKSVFVYFCGSMAASWHPAITKLVGSNVAFSGLKRKLVYVRGDSLLVFVTTENSVLHPPWLSKKQTVLKAGVDRRGNCGSYLGFVRGLYMRGKLVEMDEDVWLLLTDQIHNRSHSIRTGSLIFIRNVHFVNTKFSWGEVLILGACFKTSITVEFFSPFETRTLLVRSCFQKFDGMPSDKEILRSCQKDELTKIYAESRIPPSMFQPRGGIFTEFCMHESCECNCEARDCNLKLVMPISSFVHHIKVMLNELLSQIKKDFSASDCLSDSPSTWKRYNHTNTKTFRSEVTSVILLGRLKISSSGRLQLHDRTSSIDVLTPDFLSDINAIRICEVSDYFIIMEGIPESMLHMPFLQNPLRCRSVVNPTPLAIENTLTVRFSLSLGTASCKHVLEHHPLDWRHDLNEFNEGMFHLFRVTHKFPILKNGHPGMPDCTSAFIEALVLPWELICTVTEEDAAAAPYFEEHDTSQEIRPHKRCKTNNELERQRALSVPHEISCQMTIRCANSHCLVTAATLLNLRENKSGNMHSTKRVLLEFIPECSNYYALQIGGCYLMKHGTDDSFCVGRSGISNNDKISFRPETRLWSVEFSFDEVLTHDGSVDVYPLVSSQPSLAVEQQNDSSSQPCSDVSLLLPYDAKGLFSVFLKDLEELNKPLAAGKDNNNIACCTQSEKIVHAEPSRVPPSNSLFPEGNLATFRGDIVAVDAVTSSVVDVSSSYCINVLVNHQIVKIFGPLRRHSYLTGFGPGASATFYRILGTGEENRFVLTSASFVKINSRKTLDGPQLEKLTHRAALCLPKITHQEYVPCILAGPACNSFSENKDNQQIKFACKVLSVYLLVLQTRSDDPSENECRNNIDIPLAGFVVDDGSSIYLCWTSGERAFTILRLHEELPEEAIDVAQWIRRDSSRGTAAYHLEQIVRVHKRIVMKCNGSQIDALFQDITIAVTSDQLLTKSEDKFLKWLILNAISGPIWEVATSSMDMKMIEHLEREQCVEIETSRHNLQSVWGNEVCQVDPLVRAWSLLQDPTFNDDVLGLIDGRSEDYDPCNWVGCTCDPASNRVSELRLDAFSLSGHIGRGLLRLQFLHTLVLSNNNLTGTLNPEFPHLGSLQVVDFSGNSLSGRIPDGFFEQCGSLRWKKRRWWNRGGIVRFTAVEVTVTTTSCTLVKLDRKAIVVDVWMLPVMVTIAKPVIFSSTRNVATSAPNLSNTQICNFDVDLHCAKYPPPEVIEVSETHHHKLTLFKEQIEFVCDAKCGMIGNGFPYKCHECGISFHMDCVWNPSEVKHPLEINHSFHSSHPLKLLTGQPPDYCDGKCRLCGRKIDEMFYHCSSCNFTLDMHCVLNPPPQSFLDLKAHDHQLALLPRLISFTWLMPTSIVEVLSRSFAVVLNNSVYRPFCGWCKTHCLYPIMLKMLGTSDTYICSSDCLFNVLDPINGVDKEL</sequence>
<dbReference type="GO" id="GO:0010833">
    <property type="term" value="P:telomere maintenance via telomere lengthening"/>
    <property type="evidence" value="ECO:0007669"/>
    <property type="project" value="TreeGrafter"/>
</dbReference>
<keyword evidence="9" id="KW-0539">Nucleus</keyword>
<evidence type="ECO:0000259" key="12">
    <source>
        <dbReference type="Pfam" id="PF22926"/>
    </source>
</evidence>
<dbReference type="PANTHER" id="PTHR14865">
    <property type="entry name" value="CST COMPLEX SUBUNIT CTC1"/>
    <property type="match status" value="1"/>
</dbReference>
<feature type="domain" description="DC1" evidence="11">
    <location>
        <begin position="1442"/>
        <end position="1485"/>
    </location>
</feature>
<dbReference type="SUPFAM" id="SSF57889">
    <property type="entry name" value="Cysteine-rich domain"/>
    <property type="match status" value="2"/>
</dbReference>
<evidence type="ECO:0000256" key="4">
    <source>
        <dbReference type="ARBA" id="ARBA00016175"/>
    </source>
</evidence>
<keyword evidence="6" id="KW-0677">Repeat</keyword>
<dbReference type="Gene3D" id="3.80.10.10">
    <property type="entry name" value="Ribonuclease Inhibitor"/>
    <property type="match status" value="1"/>
</dbReference>
<dbReference type="InterPro" id="IPR028262">
    <property type="entry name" value="CTC1_plant"/>
</dbReference>
<evidence type="ECO:0000256" key="7">
    <source>
        <dbReference type="ARBA" id="ARBA00022895"/>
    </source>
</evidence>
<feature type="domain" description="DC1-like C-terminal" evidence="12">
    <location>
        <begin position="1592"/>
        <end position="1633"/>
    </location>
</feature>
<dbReference type="InterPro" id="IPR042617">
    <property type="entry name" value="CTC1-like"/>
</dbReference>
<dbReference type="InterPro" id="IPR004146">
    <property type="entry name" value="DC1"/>
</dbReference>
<dbReference type="Pfam" id="PF00560">
    <property type="entry name" value="LRR_1"/>
    <property type="match status" value="2"/>
</dbReference>
<dbReference type="Pfam" id="PF03107">
    <property type="entry name" value="C1_2"/>
    <property type="match status" value="2"/>
</dbReference>
<dbReference type="PANTHER" id="PTHR14865:SF2">
    <property type="entry name" value="CST COMPLEX SUBUNIT CTC1"/>
    <property type="match status" value="1"/>
</dbReference>
<protein>
    <recommendedName>
        <fullName evidence="4">CST complex subunit CTC1</fullName>
    </recommendedName>
</protein>
<evidence type="ECO:0000313" key="13">
    <source>
        <dbReference type="EMBL" id="CAE6129594.1"/>
    </source>
</evidence>
<feature type="domain" description="DC1" evidence="11">
    <location>
        <begin position="1501"/>
        <end position="1548"/>
    </location>
</feature>
<keyword evidence="8" id="KW-0238">DNA-binding</keyword>
<reference evidence="13" key="1">
    <citation type="submission" date="2021-01" db="EMBL/GenBank/DDBJ databases">
        <authorList>
            <person name="Bezrukov I."/>
        </authorList>
    </citation>
    <scope>NUCLEOTIDE SEQUENCE</scope>
</reference>
<dbReference type="InterPro" id="IPR001611">
    <property type="entry name" value="Leu-rich_rpt"/>
</dbReference>
<dbReference type="Proteomes" id="UP000682877">
    <property type="component" value="Chromosome 6"/>
</dbReference>
<dbReference type="Pfam" id="PF15491">
    <property type="entry name" value="CTC1_2"/>
    <property type="match status" value="1"/>
</dbReference>
<dbReference type="EMBL" id="LR999456">
    <property type="protein sequence ID" value="CAE6129594.1"/>
    <property type="molecule type" value="Genomic_DNA"/>
</dbReference>
<dbReference type="InterPro" id="IPR032675">
    <property type="entry name" value="LRR_dom_sf"/>
</dbReference>
<organism evidence="13 14">
    <name type="scientific">Arabidopsis arenosa</name>
    <name type="common">Sand rock-cress</name>
    <name type="synonym">Cardaminopsis arenosa</name>
    <dbReference type="NCBI Taxonomy" id="38785"/>
    <lineage>
        <taxon>Eukaryota</taxon>
        <taxon>Viridiplantae</taxon>
        <taxon>Streptophyta</taxon>
        <taxon>Embryophyta</taxon>
        <taxon>Tracheophyta</taxon>
        <taxon>Spermatophyta</taxon>
        <taxon>Magnoliopsida</taxon>
        <taxon>eudicotyledons</taxon>
        <taxon>Gunneridae</taxon>
        <taxon>Pentapetalae</taxon>
        <taxon>rosids</taxon>
        <taxon>malvids</taxon>
        <taxon>Brassicales</taxon>
        <taxon>Brassicaceae</taxon>
        <taxon>Camelineae</taxon>
        <taxon>Arabidopsis</taxon>
    </lineage>
</organism>
<comment type="similarity">
    <text evidence="3">Belongs to the CTC1 family.</text>
</comment>
<gene>
    <name evidence="13" type="ORF">AARE701A_LOCUS16540</name>
</gene>
<comment type="subcellular location">
    <subcellularLocation>
        <location evidence="2">Chromosome</location>
        <location evidence="2">Telomere</location>
    </subcellularLocation>
    <subcellularLocation>
        <location evidence="1">Nucleus</location>
    </subcellularLocation>
</comment>
<proteinExistence type="inferred from homology"/>
<dbReference type="InterPro" id="IPR054483">
    <property type="entry name" value="DC1-like_CT"/>
</dbReference>
<keyword evidence="7" id="KW-0779">Telomere</keyword>
<evidence type="ECO:0000256" key="5">
    <source>
        <dbReference type="ARBA" id="ARBA00022454"/>
    </source>
</evidence>
<keyword evidence="14" id="KW-1185">Reference proteome</keyword>
<dbReference type="GO" id="GO:1990879">
    <property type="term" value="C:CST complex"/>
    <property type="evidence" value="ECO:0007669"/>
    <property type="project" value="TreeGrafter"/>
</dbReference>
<evidence type="ECO:0000259" key="11">
    <source>
        <dbReference type="Pfam" id="PF03107"/>
    </source>
</evidence>
<evidence type="ECO:0000256" key="9">
    <source>
        <dbReference type="ARBA" id="ARBA00023242"/>
    </source>
</evidence>
<evidence type="ECO:0000313" key="14">
    <source>
        <dbReference type="Proteomes" id="UP000682877"/>
    </source>
</evidence>
<feature type="compositionally biased region" description="Polar residues" evidence="10">
    <location>
        <begin position="30"/>
        <end position="40"/>
    </location>
</feature>